<dbReference type="GO" id="GO:0018858">
    <property type="term" value="F:benzoate-CoA ligase activity"/>
    <property type="evidence" value="ECO:0007669"/>
    <property type="project" value="UniProtKB-EC"/>
</dbReference>
<accession>A0A378YXR7</accession>
<dbReference type="InterPro" id="IPR045851">
    <property type="entry name" value="AMP-bd_C_sf"/>
</dbReference>
<name>A0A378YXR7_9NOCA</name>
<dbReference type="PANTHER" id="PTHR43352">
    <property type="entry name" value="ACETYL-COA SYNTHETASE"/>
    <property type="match status" value="1"/>
</dbReference>
<protein>
    <submittedName>
        <fullName evidence="4">Benzoate--CoA ligase</fullName>
        <ecNumber evidence="4">6.2.1.25</ecNumber>
    </submittedName>
</protein>
<dbReference type="SUPFAM" id="SSF56801">
    <property type="entry name" value="Acetyl-CoA synthetase-like"/>
    <property type="match status" value="1"/>
</dbReference>
<dbReference type="Pfam" id="PF13193">
    <property type="entry name" value="AMP-binding_C"/>
    <property type="match status" value="1"/>
</dbReference>
<dbReference type="PANTHER" id="PTHR43352:SF1">
    <property type="entry name" value="ANTHRANILATE--COA LIGASE"/>
    <property type="match status" value="1"/>
</dbReference>
<sequence length="505" mass="55082">MNAIPDNADDVAHAAPLVTIVDRVVARGDGARPAIWTDDGQVSYLRLLRLIRIAAWRLWTLGLRQEDRIVVELDDSVEFVAAFLGAVRIGAVPVPVNPWADLADYAVEHSGARVRVTDRVDGVGPCQIVTGEGLIAPPPGDLDIGLPPIRIDGEDAAFWLYSSGSTGRPKAVVHLHRDIAGSCDGYAGRVLGVRSGDVFFSTAKLFHAYGLGGGLLFPLWHGASVAYLRGKPGPEGITRTIARHRPTVLFSVPALYHAMLRHRSGAERFQSLRLCVSAAEPLTAPVWERWRDAFGLEILDGIGSTEMLHIYCSNRPGDVVAGSAGRPVPGYELDLRPHPGTPEPGAGELWVRGPSTFDSYWRNQDATREAFQGSWFRTGDCFRVVDGRYWYLGRLDDLMKIGGLWVSAHVIESALMAHPLVAEVAVVAVRAAAMSRIKAFVVPARSVPETESSALIAELRRWCADRLRADQVPHYVELVDSLPKTPGGKVRRFALREREEPSAVG</sequence>
<dbReference type="AlphaFoldDB" id="A0A378YXR7"/>
<evidence type="ECO:0000313" key="4">
    <source>
        <dbReference type="EMBL" id="SUA81310.1"/>
    </source>
</evidence>
<evidence type="ECO:0000256" key="1">
    <source>
        <dbReference type="ARBA" id="ARBA00022598"/>
    </source>
</evidence>
<dbReference type="InterPro" id="IPR042099">
    <property type="entry name" value="ANL_N_sf"/>
</dbReference>
<dbReference type="EMBL" id="UGRY01000002">
    <property type="protein sequence ID" value="SUA81310.1"/>
    <property type="molecule type" value="Genomic_DNA"/>
</dbReference>
<keyword evidence="1 4" id="KW-0436">Ligase</keyword>
<evidence type="ECO:0000259" key="3">
    <source>
        <dbReference type="Pfam" id="PF13193"/>
    </source>
</evidence>
<dbReference type="Gene3D" id="3.40.50.12780">
    <property type="entry name" value="N-terminal domain of ligase-like"/>
    <property type="match status" value="1"/>
</dbReference>
<dbReference type="RefSeq" id="WP_218007337.1">
    <property type="nucleotide sequence ID" value="NZ_UGRY01000002.1"/>
</dbReference>
<dbReference type="Gene3D" id="3.30.300.30">
    <property type="match status" value="1"/>
</dbReference>
<feature type="domain" description="AMP-dependent synthetase/ligase" evidence="2">
    <location>
        <begin position="26"/>
        <end position="361"/>
    </location>
</feature>
<feature type="domain" description="AMP-binding enzyme C-terminal" evidence="3">
    <location>
        <begin position="411"/>
        <end position="489"/>
    </location>
</feature>
<evidence type="ECO:0000313" key="5">
    <source>
        <dbReference type="Proteomes" id="UP000255467"/>
    </source>
</evidence>
<evidence type="ECO:0000259" key="2">
    <source>
        <dbReference type="Pfam" id="PF00501"/>
    </source>
</evidence>
<proteinExistence type="predicted"/>
<gene>
    <name evidence="4" type="primary">bclA_2</name>
    <name evidence="4" type="ORF">NCTC1934_04714</name>
</gene>
<dbReference type="GO" id="GO:0044550">
    <property type="term" value="P:secondary metabolite biosynthetic process"/>
    <property type="evidence" value="ECO:0007669"/>
    <property type="project" value="TreeGrafter"/>
</dbReference>
<keyword evidence="5" id="KW-1185">Reference proteome</keyword>
<dbReference type="InterPro" id="IPR000873">
    <property type="entry name" value="AMP-dep_synth/lig_dom"/>
</dbReference>
<organism evidence="4 5">
    <name type="scientific">Nocardia otitidiscaviarum</name>
    <dbReference type="NCBI Taxonomy" id="1823"/>
    <lineage>
        <taxon>Bacteria</taxon>
        <taxon>Bacillati</taxon>
        <taxon>Actinomycetota</taxon>
        <taxon>Actinomycetes</taxon>
        <taxon>Mycobacteriales</taxon>
        <taxon>Nocardiaceae</taxon>
        <taxon>Nocardia</taxon>
    </lineage>
</organism>
<dbReference type="Proteomes" id="UP000255467">
    <property type="component" value="Unassembled WGS sequence"/>
</dbReference>
<reference evidence="4 5" key="1">
    <citation type="submission" date="2018-06" db="EMBL/GenBank/DDBJ databases">
        <authorList>
            <consortium name="Pathogen Informatics"/>
            <person name="Doyle S."/>
        </authorList>
    </citation>
    <scope>NUCLEOTIDE SEQUENCE [LARGE SCALE GENOMIC DNA]</scope>
    <source>
        <strain evidence="4 5">NCTC1934</strain>
    </source>
</reference>
<dbReference type="InterPro" id="IPR025110">
    <property type="entry name" value="AMP-bd_C"/>
</dbReference>
<dbReference type="Pfam" id="PF00501">
    <property type="entry name" value="AMP-binding"/>
    <property type="match status" value="1"/>
</dbReference>
<dbReference type="EC" id="6.2.1.25" evidence="4"/>